<name>A0A6P5A773_BRABE</name>
<dbReference type="Pfam" id="PF00001">
    <property type="entry name" value="7tm_1"/>
    <property type="match status" value="1"/>
</dbReference>
<evidence type="ECO:0000256" key="1">
    <source>
        <dbReference type="ARBA" id="ARBA00004141"/>
    </source>
</evidence>
<evidence type="ECO:0000256" key="10">
    <source>
        <dbReference type="SAM" id="Phobius"/>
    </source>
</evidence>
<evidence type="ECO:0000256" key="2">
    <source>
        <dbReference type="ARBA" id="ARBA00022692"/>
    </source>
</evidence>
<dbReference type="PANTHER" id="PTHR24243:SF233">
    <property type="entry name" value="THYROTROPIN-RELEASING HORMONE RECEPTOR"/>
    <property type="match status" value="1"/>
</dbReference>
<keyword evidence="5 10" id="KW-0472">Membrane</keyword>
<dbReference type="Gene3D" id="1.20.1070.10">
    <property type="entry name" value="Rhodopsin 7-helix transmembrane proteins"/>
    <property type="match status" value="2"/>
</dbReference>
<dbReference type="PRINTS" id="PR00237">
    <property type="entry name" value="GPCRRHODOPSN"/>
</dbReference>
<evidence type="ECO:0000256" key="7">
    <source>
        <dbReference type="ARBA" id="ARBA00023224"/>
    </source>
</evidence>
<feature type="transmembrane region" description="Helical" evidence="10">
    <location>
        <begin position="229"/>
        <end position="248"/>
    </location>
</feature>
<evidence type="ECO:0000256" key="3">
    <source>
        <dbReference type="ARBA" id="ARBA00022989"/>
    </source>
</evidence>
<dbReference type="GO" id="GO:0004930">
    <property type="term" value="F:G protein-coupled receptor activity"/>
    <property type="evidence" value="ECO:0007669"/>
    <property type="project" value="UniProtKB-KW"/>
</dbReference>
<evidence type="ECO:0000259" key="11">
    <source>
        <dbReference type="PROSITE" id="PS50262"/>
    </source>
</evidence>
<keyword evidence="3 10" id="KW-1133">Transmembrane helix</keyword>
<feature type="region of interest" description="Disordered" evidence="9">
    <location>
        <begin position="1"/>
        <end position="22"/>
    </location>
</feature>
<feature type="transmembrane region" description="Helical" evidence="10">
    <location>
        <begin position="413"/>
        <end position="439"/>
    </location>
</feature>
<organism evidence="12 13">
    <name type="scientific">Branchiostoma belcheri</name>
    <name type="common">Amphioxus</name>
    <dbReference type="NCBI Taxonomy" id="7741"/>
    <lineage>
        <taxon>Eukaryota</taxon>
        <taxon>Metazoa</taxon>
        <taxon>Chordata</taxon>
        <taxon>Cephalochordata</taxon>
        <taxon>Leptocardii</taxon>
        <taxon>Amphioxiformes</taxon>
        <taxon>Branchiostomatidae</taxon>
        <taxon>Branchiostoma</taxon>
    </lineage>
</organism>
<dbReference type="KEGG" id="bbel:109483514"/>
<dbReference type="SMART" id="SM01381">
    <property type="entry name" value="7TM_GPCR_Srsx"/>
    <property type="match status" value="1"/>
</dbReference>
<sequence>MSSLRWDPPLEGNTSSFSDQGNNSTFPFQVPEFTGSATGLNRSSFVYVGALAILYDFPEIAIPTLMTYSMTFTFGVTGNAMIIIAVLRYCCLKTATNYLTMSLAVADLLVSLICVPFKTAELFMSYWPLGGVMCKLLNYIRVVTTLASILTLTAISLERWYVVIRPMHARSVCTPGWAYRVIACVWMLSLSLSAPTLYAQRLVGYKWPVGGTIYHCQEKWPEPSYKKIFSAYFATLIFLPMFIMLVAYSSTIYKLWFSTQTIQRDFDCSSCNVCSHTLPRQHSSLSLTQSKSDRMTPSSADKSRTTPISTEAAVASSSKEGEKTPSNTARRKPSRFVFDRETVEKYLDQENDVNNATPGRKRTSGTMPTPLAVRSRSVCSLEARRNARRRVQGTVSNFQEIIRERKQVVQMMLTVVLLFLVVRMMLTVVLLFLVCWGPHVVLNVLVTFGLVNVYTQEVYAMRIAFRLLTYLNSCLNPLCYNFMSRKFRRSFKRLLPCCSKCT</sequence>
<feature type="transmembrane region" description="Helical" evidence="10">
    <location>
        <begin position="459"/>
        <end position="483"/>
    </location>
</feature>
<evidence type="ECO:0000313" key="13">
    <source>
        <dbReference type="RefSeq" id="XP_019642104.1"/>
    </source>
</evidence>
<dbReference type="OrthoDB" id="10037617at2759"/>
<evidence type="ECO:0000256" key="8">
    <source>
        <dbReference type="RuleBase" id="RU000688"/>
    </source>
</evidence>
<feature type="domain" description="G-protein coupled receptors family 1 profile" evidence="11">
    <location>
        <begin position="78"/>
        <end position="480"/>
    </location>
</feature>
<accession>A0A6P5A773</accession>
<dbReference type="GeneID" id="109483514"/>
<feature type="transmembrane region" description="Helical" evidence="10">
    <location>
        <begin position="98"/>
        <end position="119"/>
    </location>
</feature>
<dbReference type="Proteomes" id="UP000515135">
    <property type="component" value="Unplaced"/>
</dbReference>
<dbReference type="InterPro" id="IPR000276">
    <property type="entry name" value="GPCR_Rhodpsn"/>
</dbReference>
<feature type="region of interest" description="Disordered" evidence="9">
    <location>
        <begin position="285"/>
        <end position="334"/>
    </location>
</feature>
<dbReference type="PROSITE" id="PS50262">
    <property type="entry name" value="G_PROTEIN_RECEP_F1_2"/>
    <property type="match status" value="1"/>
</dbReference>
<dbReference type="PROSITE" id="PS00237">
    <property type="entry name" value="G_PROTEIN_RECEP_F1_1"/>
    <property type="match status" value="1"/>
</dbReference>
<gene>
    <name evidence="13" type="primary">LOC109483514</name>
</gene>
<reference evidence="13" key="1">
    <citation type="submission" date="2025-08" db="UniProtKB">
        <authorList>
            <consortium name="RefSeq"/>
        </authorList>
    </citation>
    <scope>IDENTIFICATION</scope>
    <source>
        <tissue evidence="13">Gonad</tissue>
    </source>
</reference>
<evidence type="ECO:0000256" key="5">
    <source>
        <dbReference type="ARBA" id="ARBA00023136"/>
    </source>
</evidence>
<keyword evidence="7 8" id="KW-0807">Transducer</keyword>
<evidence type="ECO:0000256" key="9">
    <source>
        <dbReference type="SAM" id="MobiDB-lite"/>
    </source>
</evidence>
<protein>
    <submittedName>
        <fullName evidence="13">Galanin receptor type 2-like</fullName>
    </submittedName>
</protein>
<proteinExistence type="inferred from homology"/>
<keyword evidence="4 8" id="KW-0297">G-protein coupled receptor</keyword>
<dbReference type="InterPro" id="IPR017452">
    <property type="entry name" value="GPCR_Rhodpsn_7TM"/>
</dbReference>
<evidence type="ECO:0000313" key="12">
    <source>
        <dbReference type="Proteomes" id="UP000515135"/>
    </source>
</evidence>
<feature type="transmembrane region" description="Helical" evidence="10">
    <location>
        <begin position="72"/>
        <end position="91"/>
    </location>
</feature>
<keyword evidence="2 8" id="KW-0812">Transmembrane</keyword>
<feature type="transmembrane region" description="Helical" evidence="10">
    <location>
        <begin position="139"/>
        <end position="157"/>
    </location>
</feature>
<feature type="compositionally biased region" description="Polar residues" evidence="9">
    <location>
        <begin position="285"/>
        <end position="309"/>
    </location>
</feature>
<dbReference type="AlphaFoldDB" id="A0A6P5A773"/>
<dbReference type="RefSeq" id="XP_019642104.1">
    <property type="nucleotide sequence ID" value="XM_019786545.1"/>
</dbReference>
<dbReference type="SUPFAM" id="SSF81321">
    <property type="entry name" value="Family A G protein-coupled receptor-like"/>
    <property type="match status" value="1"/>
</dbReference>
<evidence type="ECO:0000256" key="6">
    <source>
        <dbReference type="ARBA" id="ARBA00023170"/>
    </source>
</evidence>
<keyword evidence="6 8" id="KW-0675">Receptor</keyword>
<dbReference type="GO" id="GO:0005886">
    <property type="term" value="C:plasma membrane"/>
    <property type="evidence" value="ECO:0007669"/>
    <property type="project" value="TreeGrafter"/>
</dbReference>
<evidence type="ECO:0000256" key="4">
    <source>
        <dbReference type="ARBA" id="ARBA00023040"/>
    </source>
</evidence>
<comment type="subcellular location">
    <subcellularLocation>
        <location evidence="1">Membrane</location>
        <topology evidence="1">Multi-pass membrane protein</topology>
    </subcellularLocation>
</comment>
<dbReference type="PANTHER" id="PTHR24243">
    <property type="entry name" value="G-PROTEIN COUPLED RECEPTOR"/>
    <property type="match status" value="1"/>
</dbReference>
<comment type="similarity">
    <text evidence="8">Belongs to the G-protein coupled receptor 1 family.</text>
</comment>
<feature type="transmembrane region" description="Helical" evidence="10">
    <location>
        <begin position="177"/>
        <end position="198"/>
    </location>
</feature>
<keyword evidence="12" id="KW-1185">Reference proteome</keyword>
<feature type="compositionally biased region" description="Polar residues" evidence="9">
    <location>
        <begin position="12"/>
        <end position="22"/>
    </location>
</feature>